<keyword evidence="4 8" id="KW-0805">Transcription regulation</keyword>
<dbReference type="InterPro" id="IPR002481">
    <property type="entry name" value="FUR"/>
</dbReference>
<comment type="caution">
    <text evidence="9">The sequence shown here is derived from an EMBL/GenBank/DDBJ whole genome shotgun (WGS) entry which is preliminary data.</text>
</comment>
<dbReference type="GO" id="GO:0045892">
    <property type="term" value="P:negative regulation of DNA-templated transcription"/>
    <property type="evidence" value="ECO:0007669"/>
    <property type="project" value="TreeGrafter"/>
</dbReference>
<dbReference type="SUPFAM" id="SSF46785">
    <property type="entry name" value="Winged helix' DNA-binding domain"/>
    <property type="match status" value="1"/>
</dbReference>
<dbReference type="EMBL" id="JACHFJ010000012">
    <property type="protein sequence ID" value="MBB5374125.1"/>
    <property type="molecule type" value="Genomic_DNA"/>
</dbReference>
<evidence type="ECO:0000256" key="4">
    <source>
        <dbReference type="ARBA" id="ARBA00023015"/>
    </source>
</evidence>
<gene>
    <name evidence="8" type="primary">fur</name>
    <name evidence="9" type="ORF">HNP71_002395</name>
</gene>
<dbReference type="GO" id="GO:0005829">
    <property type="term" value="C:cytosol"/>
    <property type="evidence" value="ECO:0007669"/>
    <property type="project" value="TreeGrafter"/>
</dbReference>
<dbReference type="GO" id="GO:0000976">
    <property type="term" value="F:transcription cis-regulatory region binding"/>
    <property type="evidence" value="ECO:0007669"/>
    <property type="project" value="TreeGrafter"/>
</dbReference>
<keyword evidence="3 7" id="KW-0862">Zinc</keyword>
<evidence type="ECO:0000256" key="3">
    <source>
        <dbReference type="ARBA" id="ARBA00022833"/>
    </source>
</evidence>
<keyword evidence="2 8" id="KW-0678">Repressor</keyword>
<keyword evidence="5 8" id="KW-0238">DNA-binding</keyword>
<evidence type="ECO:0000313" key="9">
    <source>
        <dbReference type="EMBL" id="MBB5374125.1"/>
    </source>
</evidence>
<feature type="binding site" evidence="7">
    <location>
        <position position="153"/>
    </location>
    <ligand>
        <name>Zn(2+)</name>
        <dbReference type="ChEBI" id="CHEBI:29105"/>
    </ligand>
</feature>
<dbReference type="CDD" id="cd07153">
    <property type="entry name" value="Fur_like"/>
    <property type="match status" value="1"/>
</dbReference>
<evidence type="ECO:0000256" key="2">
    <source>
        <dbReference type="ARBA" id="ARBA00022491"/>
    </source>
</evidence>
<dbReference type="PANTHER" id="PTHR33202">
    <property type="entry name" value="ZINC UPTAKE REGULATION PROTEIN"/>
    <property type="match status" value="1"/>
</dbReference>
<dbReference type="AlphaFoldDB" id="A0A840VLW7"/>
<keyword evidence="6 8" id="KW-0804">Transcription</keyword>
<comment type="subunit">
    <text evidence="8">Homodimer.</text>
</comment>
<dbReference type="Pfam" id="PF01475">
    <property type="entry name" value="FUR"/>
    <property type="match status" value="1"/>
</dbReference>
<keyword evidence="10" id="KW-1185">Reference proteome</keyword>
<organism evidence="9 10">
    <name type="scientific">Acidocella aromatica</name>
    <dbReference type="NCBI Taxonomy" id="1303579"/>
    <lineage>
        <taxon>Bacteria</taxon>
        <taxon>Pseudomonadati</taxon>
        <taxon>Pseudomonadota</taxon>
        <taxon>Alphaproteobacteria</taxon>
        <taxon>Acetobacterales</taxon>
        <taxon>Acidocellaceae</taxon>
        <taxon>Acidocella</taxon>
    </lineage>
</organism>
<evidence type="ECO:0000256" key="8">
    <source>
        <dbReference type="RuleBase" id="RU364037"/>
    </source>
</evidence>
<dbReference type="InterPro" id="IPR036390">
    <property type="entry name" value="WH_DNA-bd_sf"/>
</dbReference>
<sequence>MPHDHAAHSERDIPALLAAAEQLCAKHGTQLTALRREVLELILHAEAPVTAYQLLDQLREIRKSAVPPTVYRALDFLLANRLIHRIERLNAFIPCAETDHEHNDVQFLICRKCGAVMEIEDHGISTALAKAAAAHGFHPAQAIVELDGICAACAKD</sequence>
<protein>
    <recommendedName>
        <fullName evidence="8">Ferric uptake regulation protein</fullName>
    </recommendedName>
</protein>
<keyword evidence="8" id="KW-0408">Iron</keyword>
<feature type="binding site" evidence="7">
    <location>
        <position position="150"/>
    </location>
    <ligand>
        <name>Zn(2+)</name>
        <dbReference type="ChEBI" id="CHEBI:29105"/>
    </ligand>
</feature>
<dbReference type="RefSeq" id="WP_183267140.1">
    <property type="nucleotide sequence ID" value="NZ_JACHFJ010000012.1"/>
</dbReference>
<evidence type="ECO:0000256" key="1">
    <source>
        <dbReference type="ARBA" id="ARBA00007957"/>
    </source>
</evidence>
<evidence type="ECO:0000313" key="10">
    <source>
        <dbReference type="Proteomes" id="UP000553706"/>
    </source>
</evidence>
<dbReference type="GO" id="GO:0008270">
    <property type="term" value="F:zinc ion binding"/>
    <property type="evidence" value="ECO:0007669"/>
    <property type="project" value="TreeGrafter"/>
</dbReference>
<evidence type="ECO:0000256" key="6">
    <source>
        <dbReference type="ARBA" id="ARBA00023163"/>
    </source>
</evidence>
<evidence type="ECO:0000256" key="7">
    <source>
        <dbReference type="PIRSR" id="PIRSR602481-1"/>
    </source>
</evidence>
<comment type="similarity">
    <text evidence="1 8">Belongs to the Fur family.</text>
</comment>
<proteinExistence type="inferred from homology"/>
<name>A0A840VLW7_9PROT</name>
<dbReference type="Gene3D" id="1.10.10.10">
    <property type="entry name" value="Winged helix-like DNA-binding domain superfamily/Winged helix DNA-binding domain"/>
    <property type="match status" value="1"/>
</dbReference>
<dbReference type="InterPro" id="IPR036388">
    <property type="entry name" value="WH-like_DNA-bd_sf"/>
</dbReference>
<dbReference type="PANTHER" id="PTHR33202:SF6">
    <property type="entry name" value="ZINC UPTAKE REGULATION PROTEIN"/>
    <property type="match status" value="1"/>
</dbReference>
<dbReference type="GO" id="GO:0003700">
    <property type="term" value="F:DNA-binding transcription factor activity"/>
    <property type="evidence" value="ECO:0007669"/>
    <property type="project" value="UniProtKB-UniRule"/>
</dbReference>
<comment type="subcellular location">
    <subcellularLocation>
        <location evidence="8">Cytoplasm</location>
    </subcellularLocation>
</comment>
<keyword evidence="7 8" id="KW-0479">Metal-binding</keyword>
<dbReference type="Gene3D" id="3.30.1490.190">
    <property type="match status" value="1"/>
</dbReference>
<keyword evidence="8" id="KW-0963">Cytoplasm</keyword>
<dbReference type="GO" id="GO:1900376">
    <property type="term" value="P:regulation of secondary metabolite biosynthetic process"/>
    <property type="evidence" value="ECO:0007669"/>
    <property type="project" value="TreeGrafter"/>
</dbReference>
<reference evidence="9 10" key="1">
    <citation type="submission" date="2020-08" db="EMBL/GenBank/DDBJ databases">
        <title>Genomic Encyclopedia of Type Strains, Phase IV (KMG-IV): sequencing the most valuable type-strain genomes for metagenomic binning, comparative biology and taxonomic classification.</title>
        <authorList>
            <person name="Goeker M."/>
        </authorList>
    </citation>
    <scope>NUCLEOTIDE SEQUENCE [LARGE SCALE GENOMIC DNA]</scope>
    <source>
        <strain evidence="9 10">DSM 27026</strain>
    </source>
</reference>
<comment type="cofactor">
    <cofactor evidence="7">
        <name>Zn(2+)</name>
        <dbReference type="ChEBI" id="CHEBI:29105"/>
    </cofactor>
    <text evidence="7">Binds 1 zinc ion per subunit.</text>
</comment>
<accession>A0A840VLW7</accession>
<feature type="binding site" evidence="7">
    <location>
        <position position="113"/>
    </location>
    <ligand>
        <name>Zn(2+)</name>
        <dbReference type="ChEBI" id="CHEBI:29105"/>
    </ligand>
</feature>
<dbReference type="Proteomes" id="UP000553706">
    <property type="component" value="Unassembled WGS sequence"/>
</dbReference>
<evidence type="ECO:0000256" key="5">
    <source>
        <dbReference type="ARBA" id="ARBA00023125"/>
    </source>
</evidence>
<feature type="binding site" evidence="7">
    <location>
        <position position="110"/>
    </location>
    <ligand>
        <name>Zn(2+)</name>
        <dbReference type="ChEBI" id="CHEBI:29105"/>
    </ligand>
</feature>
<dbReference type="InterPro" id="IPR043135">
    <property type="entry name" value="Fur_C"/>
</dbReference>